<comment type="caution">
    <text evidence="3">The sequence shown here is derived from an EMBL/GenBank/DDBJ whole genome shotgun (WGS) entry which is preliminary data.</text>
</comment>
<gene>
    <name evidence="3" type="ORF">ACFQE0_03360</name>
</gene>
<dbReference type="RefSeq" id="WP_378967048.1">
    <property type="nucleotide sequence ID" value="NZ_JBHSWN010000001.1"/>
</dbReference>
<proteinExistence type="predicted"/>
<dbReference type="SMART" id="SM00318">
    <property type="entry name" value="SNc"/>
    <property type="match status" value="1"/>
</dbReference>
<dbReference type="Gene3D" id="2.40.50.90">
    <property type="match status" value="1"/>
</dbReference>
<keyword evidence="4" id="KW-1185">Reference proteome</keyword>
<protein>
    <submittedName>
        <fullName evidence="3">Thermonuclease family protein</fullName>
    </submittedName>
</protein>
<keyword evidence="1" id="KW-0732">Signal</keyword>
<evidence type="ECO:0000313" key="4">
    <source>
        <dbReference type="Proteomes" id="UP001596292"/>
    </source>
</evidence>
<feature type="domain" description="TNase-like" evidence="2">
    <location>
        <begin position="18"/>
        <end position="142"/>
    </location>
</feature>
<dbReference type="InterPro" id="IPR035437">
    <property type="entry name" value="SNase_OB-fold_sf"/>
</dbReference>
<feature type="signal peptide" evidence="1">
    <location>
        <begin position="1"/>
        <end position="18"/>
    </location>
</feature>
<evidence type="ECO:0000256" key="1">
    <source>
        <dbReference type="SAM" id="SignalP"/>
    </source>
</evidence>
<dbReference type="PROSITE" id="PS50830">
    <property type="entry name" value="TNASE_3"/>
    <property type="match status" value="1"/>
</dbReference>
<name>A0ABW2BE88_9HYPH</name>
<dbReference type="SUPFAM" id="SSF50199">
    <property type="entry name" value="Staphylococcal nuclease"/>
    <property type="match status" value="1"/>
</dbReference>
<organism evidence="3 4">
    <name type="scientific">Methylobacterium komagatae</name>
    <dbReference type="NCBI Taxonomy" id="374425"/>
    <lineage>
        <taxon>Bacteria</taxon>
        <taxon>Pseudomonadati</taxon>
        <taxon>Pseudomonadota</taxon>
        <taxon>Alphaproteobacteria</taxon>
        <taxon>Hyphomicrobiales</taxon>
        <taxon>Methylobacteriaceae</taxon>
        <taxon>Methylobacterium</taxon>
    </lineage>
</organism>
<dbReference type="InterPro" id="IPR016071">
    <property type="entry name" value="Staphylococal_nuclease_OB-fold"/>
</dbReference>
<sequence>MRRFVLALALLGCAPCAAETLAGPATVVDGDTLELRGVRVHLYGIDAPEEGQLCETAAGRSYPCGHEATRLLRKRIGEGPVTCEAHKPDAKGRAQATCKVGGEDLSAWLVSQGYALASRSVSTTYVRQEARAWATRKGIWAGTFEPPSDWRHDRLRMEATAAPGVERATR</sequence>
<dbReference type="PANTHER" id="PTHR12302">
    <property type="entry name" value="EBNA2 BINDING PROTEIN P100"/>
    <property type="match status" value="1"/>
</dbReference>
<dbReference type="PANTHER" id="PTHR12302:SF26">
    <property type="entry name" value="BLR1266 PROTEIN"/>
    <property type="match status" value="1"/>
</dbReference>
<evidence type="ECO:0000259" key="2">
    <source>
        <dbReference type="PROSITE" id="PS50830"/>
    </source>
</evidence>
<reference evidence="4" key="1">
    <citation type="journal article" date="2019" name="Int. J. Syst. Evol. Microbiol.">
        <title>The Global Catalogue of Microorganisms (GCM) 10K type strain sequencing project: providing services to taxonomists for standard genome sequencing and annotation.</title>
        <authorList>
            <consortium name="The Broad Institute Genomics Platform"/>
            <consortium name="The Broad Institute Genome Sequencing Center for Infectious Disease"/>
            <person name="Wu L."/>
            <person name="Ma J."/>
        </authorList>
    </citation>
    <scope>NUCLEOTIDE SEQUENCE [LARGE SCALE GENOMIC DNA]</scope>
    <source>
        <strain evidence="4">CCUG 48316</strain>
    </source>
</reference>
<accession>A0ABW2BE88</accession>
<dbReference type="Proteomes" id="UP001596292">
    <property type="component" value="Unassembled WGS sequence"/>
</dbReference>
<dbReference type="Pfam" id="PF00565">
    <property type="entry name" value="SNase"/>
    <property type="match status" value="1"/>
</dbReference>
<evidence type="ECO:0000313" key="3">
    <source>
        <dbReference type="EMBL" id="MFC6788743.1"/>
    </source>
</evidence>
<dbReference type="EMBL" id="JBHSWN010000001">
    <property type="protein sequence ID" value="MFC6788743.1"/>
    <property type="molecule type" value="Genomic_DNA"/>
</dbReference>
<feature type="chain" id="PRO_5045535912" evidence="1">
    <location>
        <begin position="19"/>
        <end position="170"/>
    </location>
</feature>